<dbReference type="Gene3D" id="3.40.1760.10">
    <property type="entry name" value="YfbM-like super family"/>
    <property type="match status" value="1"/>
</dbReference>
<proteinExistence type="predicted"/>
<dbReference type="EMBL" id="JACHMF010000001">
    <property type="protein sequence ID" value="MBB4693635.1"/>
    <property type="molecule type" value="Genomic_DNA"/>
</dbReference>
<dbReference type="RefSeq" id="WP_184952227.1">
    <property type="nucleotide sequence ID" value="NZ_BOMC01000056.1"/>
</dbReference>
<name>A0A7W7CUH2_9ACTN</name>
<gene>
    <name evidence="1" type="ORF">BKA14_003783</name>
</gene>
<dbReference type="AlphaFoldDB" id="A0A7W7CUH2"/>
<organism evidence="1 2">
    <name type="scientific">Paractinoplanes abujensis</name>
    <dbReference type="NCBI Taxonomy" id="882441"/>
    <lineage>
        <taxon>Bacteria</taxon>
        <taxon>Bacillati</taxon>
        <taxon>Actinomycetota</taxon>
        <taxon>Actinomycetes</taxon>
        <taxon>Micromonosporales</taxon>
        <taxon>Micromonosporaceae</taxon>
        <taxon>Paractinoplanes</taxon>
    </lineage>
</organism>
<dbReference type="InterPro" id="IPR035944">
    <property type="entry name" value="YfbM-like_sf"/>
</dbReference>
<accession>A0A7W7CUH2</accession>
<sequence length="175" mass="19798">MSLLGDLVRLSPQLREDIRSHPATAYERMTTFGDPERLELDWEWKLFGPLFTAAGFSVNPFRSGVLFPEEPNGFARALDPPQVAEASARLDRTPFTALAPHLLGALVERDTVRVDYDYDSPTYGRPLPPERIVTPSFTDEELDSYRTRLTASYTDLTHFYRAATHNGECTVFWAA</sequence>
<protein>
    <recommendedName>
        <fullName evidence="3">DUF1877 family protein</fullName>
    </recommendedName>
</protein>
<evidence type="ECO:0000313" key="2">
    <source>
        <dbReference type="Proteomes" id="UP000542742"/>
    </source>
</evidence>
<reference evidence="1 2" key="1">
    <citation type="submission" date="2020-08" db="EMBL/GenBank/DDBJ databases">
        <title>Sequencing the genomes of 1000 actinobacteria strains.</title>
        <authorList>
            <person name="Klenk H.-P."/>
        </authorList>
    </citation>
    <scope>NUCLEOTIDE SEQUENCE [LARGE SCALE GENOMIC DNA]</scope>
    <source>
        <strain evidence="1 2">DSM 45518</strain>
    </source>
</reference>
<evidence type="ECO:0008006" key="3">
    <source>
        <dbReference type="Google" id="ProtNLM"/>
    </source>
</evidence>
<comment type="caution">
    <text evidence="1">The sequence shown here is derived from an EMBL/GenBank/DDBJ whole genome shotgun (WGS) entry which is preliminary data.</text>
</comment>
<keyword evidence="2" id="KW-1185">Reference proteome</keyword>
<evidence type="ECO:0000313" key="1">
    <source>
        <dbReference type="EMBL" id="MBB4693635.1"/>
    </source>
</evidence>
<dbReference type="InterPro" id="IPR015068">
    <property type="entry name" value="DUF1877"/>
</dbReference>
<dbReference type="Proteomes" id="UP000542742">
    <property type="component" value="Unassembled WGS sequence"/>
</dbReference>
<dbReference type="Pfam" id="PF08974">
    <property type="entry name" value="DUF1877"/>
    <property type="match status" value="1"/>
</dbReference>